<proteinExistence type="predicted"/>
<evidence type="ECO:0000313" key="3">
    <source>
        <dbReference type="EMBL" id="CAG8591904.1"/>
    </source>
</evidence>
<feature type="coiled-coil region" evidence="1">
    <location>
        <begin position="750"/>
        <end position="806"/>
    </location>
</feature>
<feature type="coiled-coil region" evidence="1">
    <location>
        <begin position="228"/>
        <end position="255"/>
    </location>
</feature>
<feature type="coiled-coil region" evidence="1">
    <location>
        <begin position="583"/>
        <end position="656"/>
    </location>
</feature>
<feature type="region of interest" description="Disordered" evidence="2">
    <location>
        <begin position="44"/>
        <end position="115"/>
    </location>
</feature>
<feature type="region of interest" description="Disordered" evidence="2">
    <location>
        <begin position="507"/>
        <end position="565"/>
    </location>
</feature>
<gene>
    <name evidence="3" type="ORF">AGERDE_LOCUS8650</name>
</gene>
<accession>A0A9N9C5X3</accession>
<evidence type="ECO:0000256" key="1">
    <source>
        <dbReference type="SAM" id="Coils"/>
    </source>
</evidence>
<dbReference type="Proteomes" id="UP000789831">
    <property type="component" value="Unassembled WGS sequence"/>
</dbReference>
<feature type="coiled-coil region" evidence="1">
    <location>
        <begin position="850"/>
        <end position="877"/>
    </location>
</feature>
<feature type="compositionally biased region" description="Basic residues" evidence="2">
    <location>
        <begin position="507"/>
        <end position="516"/>
    </location>
</feature>
<name>A0A9N9C5X3_9GLOM</name>
<dbReference type="EMBL" id="CAJVPL010001897">
    <property type="protein sequence ID" value="CAG8591904.1"/>
    <property type="molecule type" value="Genomic_DNA"/>
</dbReference>
<dbReference type="OrthoDB" id="2157184at2759"/>
<feature type="compositionally biased region" description="Low complexity" evidence="2">
    <location>
        <begin position="70"/>
        <end position="81"/>
    </location>
</feature>
<organism evidence="3 4">
    <name type="scientific">Ambispora gerdemannii</name>
    <dbReference type="NCBI Taxonomy" id="144530"/>
    <lineage>
        <taxon>Eukaryota</taxon>
        <taxon>Fungi</taxon>
        <taxon>Fungi incertae sedis</taxon>
        <taxon>Mucoromycota</taxon>
        <taxon>Glomeromycotina</taxon>
        <taxon>Glomeromycetes</taxon>
        <taxon>Archaeosporales</taxon>
        <taxon>Ambisporaceae</taxon>
        <taxon>Ambispora</taxon>
    </lineage>
</organism>
<feature type="region of interest" description="Disordered" evidence="2">
    <location>
        <begin position="661"/>
        <end position="680"/>
    </location>
</feature>
<sequence>MKSILLPLDCYNRKLHFSLITDNDTSFVTADTVDESLILSDDKSRTTTGVDEADESNPAEDDESVFFHASRNSKNDSNNNNSDKRTFNITIDTDLTRPPRRKTRFVVRSPTSPRYTRKRAILRRASTKLIPANNNNNNSSGSSQSSISTKYAASITTEEQNSIRCSTSATSSEDSILQNVNPVKADLKTLEISGELEEINAQFQETLSEFSKNYQKRYQDSTVALAERSQLMKRNQELMHTLAAKEEEIEYLKNELWSSGKKIQDYQTDMQVMMEQQNEPLILSLEDLSRIEKEMENQEALIRGYQAENGRLAMQLKETKAQLEHTAKESELQAAKVLGLMDDIEHLKLAVDEKDSTDYVSEAVLQQMDEMKQEIHRLKEKEATLVEKEVALKKMDEMKKELAELKDRESNYMIKIDDLENQLNEARDENETSNRTNTEAMERLTEEMNMMKFTYESQIESINKELLTKDGREIRFKKLIAAMEQIEDAAGRNAEVTQIYSELRRAKLLPPRRRRKSVGDPSKELPASPTRKPQRRRSPSQSSLGGRSRASTMSGRASPTPSVLSCISGISQDEFADDDNPEITALKEKIKKLEESKSESDSSKEKMEDEVKLLKEVKERLDDEIRTIKREAGDRKEEYEKKLREMDAIILDLSTENIANAEDSNADNEKSETSTPIIPPDIIEDLDKKQDGERSAIEYLSKSVPMTADLASLPITSEFLAVLGDGGEFNDIERLIAQLERTIVERTMQLDAAHQRATEAETKLVSISKEKLSWGVGYDKQVKALNKQVQELNELLQMERKNSRKALAAAAAAKQQSSASPIVINGVHNTTRSKEDKITASTAAIAASTIEKFQAHIEKLTAENNNLRIQFETLQTMHEETMNILTDSQKSSLANKDLASLKILTIEKEAEIGVLKGRLAGLENVVKRQRAVLAKVLPSSSLSNGCGAATSVGTKCLVENDGIDDKALKGLSEAGAQIVQNLREENALLRQAIAAARHQQPPPDKNDTAEIQKVASKTAQSFEALASQIAEMEHRFAEREKELQYVIEDTKKQLETVMTSLKKLDHSKEKKQQ</sequence>
<comment type="caution">
    <text evidence="3">The sequence shown here is derived from an EMBL/GenBank/DDBJ whole genome shotgun (WGS) entry which is preliminary data.</text>
</comment>
<feature type="coiled-coil region" evidence="1">
    <location>
        <begin position="288"/>
        <end position="333"/>
    </location>
</feature>
<feature type="compositionally biased region" description="Polar residues" evidence="2">
    <location>
        <begin position="550"/>
        <end position="565"/>
    </location>
</feature>
<evidence type="ECO:0000256" key="2">
    <source>
        <dbReference type="SAM" id="MobiDB-lite"/>
    </source>
</evidence>
<dbReference type="AlphaFoldDB" id="A0A9N9C5X3"/>
<dbReference type="PANTHER" id="PTHR23159">
    <property type="entry name" value="CENTROSOMAL PROTEIN 2"/>
    <property type="match status" value="1"/>
</dbReference>
<feature type="coiled-coil region" evidence="1">
    <location>
        <begin position="979"/>
        <end position="1042"/>
    </location>
</feature>
<feature type="compositionally biased region" description="Low complexity" evidence="2">
    <location>
        <begin position="539"/>
        <end position="549"/>
    </location>
</feature>
<feature type="compositionally biased region" description="Acidic residues" evidence="2">
    <location>
        <begin position="51"/>
        <end position="64"/>
    </location>
</feature>
<dbReference type="PANTHER" id="PTHR23159:SF60">
    <property type="entry name" value="SPINDLE ASSEMBLY ABNORMAL PROTEIN 4"/>
    <property type="match status" value="1"/>
</dbReference>
<evidence type="ECO:0000313" key="4">
    <source>
        <dbReference type="Proteomes" id="UP000789831"/>
    </source>
</evidence>
<keyword evidence="1" id="KW-0175">Coiled coil</keyword>
<keyword evidence="4" id="KW-1185">Reference proteome</keyword>
<feature type="coiled-coil region" evidence="1">
    <location>
        <begin position="361"/>
        <end position="443"/>
    </location>
</feature>
<reference evidence="3" key="1">
    <citation type="submission" date="2021-06" db="EMBL/GenBank/DDBJ databases">
        <authorList>
            <person name="Kallberg Y."/>
            <person name="Tangrot J."/>
            <person name="Rosling A."/>
        </authorList>
    </citation>
    <scope>NUCLEOTIDE SEQUENCE</scope>
    <source>
        <strain evidence="3">MT106</strain>
    </source>
</reference>
<protein>
    <submittedName>
        <fullName evidence="3">3754_t:CDS:1</fullName>
    </submittedName>
</protein>